<dbReference type="EMBL" id="MGBG01000021">
    <property type="protein sequence ID" value="OGK64407.1"/>
    <property type="molecule type" value="Genomic_DNA"/>
</dbReference>
<accession>A0A1F7K970</accession>
<name>A0A1F7K970_9BACT</name>
<dbReference type="Proteomes" id="UP000178450">
    <property type="component" value="Unassembled WGS sequence"/>
</dbReference>
<gene>
    <name evidence="1" type="ORF">A2209_03775</name>
</gene>
<comment type="caution">
    <text evidence="1">The sequence shown here is derived from an EMBL/GenBank/DDBJ whole genome shotgun (WGS) entry which is preliminary data.</text>
</comment>
<sequence>MVSAVPMNIIEKTYRYTDNYCQVPKNIDIKPPNSILEWKDMTINKGELLHQEIPMFTFPSLNEIRKEYLKKGYSSKEVNSMIAGLSELPEYARSNGSKKSLK</sequence>
<dbReference type="AlphaFoldDB" id="A0A1F7K970"/>
<evidence type="ECO:0000313" key="1">
    <source>
        <dbReference type="EMBL" id="OGK64407.1"/>
    </source>
</evidence>
<proteinExistence type="predicted"/>
<evidence type="ECO:0000313" key="2">
    <source>
        <dbReference type="Proteomes" id="UP000178450"/>
    </source>
</evidence>
<protein>
    <submittedName>
        <fullName evidence="1">Uncharacterized protein</fullName>
    </submittedName>
</protein>
<reference evidence="1 2" key="1">
    <citation type="journal article" date="2016" name="Nat. Commun.">
        <title>Thousands of microbial genomes shed light on interconnected biogeochemical processes in an aquifer system.</title>
        <authorList>
            <person name="Anantharaman K."/>
            <person name="Brown C.T."/>
            <person name="Hug L.A."/>
            <person name="Sharon I."/>
            <person name="Castelle C.J."/>
            <person name="Probst A.J."/>
            <person name="Thomas B.C."/>
            <person name="Singh A."/>
            <person name="Wilkins M.J."/>
            <person name="Karaoz U."/>
            <person name="Brodie E.L."/>
            <person name="Williams K.H."/>
            <person name="Hubbard S.S."/>
            <person name="Banfield J.F."/>
        </authorList>
    </citation>
    <scope>NUCLEOTIDE SEQUENCE [LARGE SCALE GENOMIC DNA]</scope>
</reference>
<organism evidence="1 2">
    <name type="scientific">Candidatus Roizmanbacteria bacterium RIFOXYA1_FULL_41_12</name>
    <dbReference type="NCBI Taxonomy" id="1802082"/>
    <lineage>
        <taxon>Bacteria</taxon>
        <taxon>Candidatus Roizmaniibacteriota</taxon>
    </lineage>
</organism>